<gene>
    <name evidence="1" type="ORF">JD79_02682</name>
</gene>
<accession>A0A317QIK4</accession>
<evidence type="ECO:0000313" key="1">
    <source>
        <dbReference type="EMBL" id="PWW23508.1"/>
    </source>
</evidence>
<name>A0A317QIK4_9ACTN</name>
<sequence>MQTPDPDLLALVDRHRHHIERGATVVVVRGHEVHLGDIEARSVLFRRDDGLYQVDRSSRGERWFEMEAQDLTEVELLVVERFCSSVHRHPDAWRFDVVRRGDGRVEVRQDGRLRAAFADLHGARAFSGFAALTPAELLVTPPRVGWTGWVPPVDQETRGLLDRLRDVRPLAVDEDRCEVRLDERRMGARLTRVGGVWHVWEGNDYSVPDPPTLVTPSAAVLQRYLLIRFSGDPTLGKPLGELVRDGVVVARGVGVTSALVRAVGDGVGRV</sequence>
<organism evidence="1 2">
    <name type="scientific">Geodermatophilus normandii</name>
    <dbReference type="NCBI Taxonomy" id="1137989"/>
    <lineage>
        <taxon>Bacteria</taxon>
        <taxon>Bacillati</taxon>
        <taxon>Actinomycetota</taxon>
        <taxon>Actinomycetes</taxon>
        <taxon>Geodermatophilales</taxon>
        <taxon>Geodermatophilaceae</taxon>
        <taxon>Geodermatophilus</taxon>
    </lineage>
</organism>
<dbReference type="OrthoDB" id="5182649at2"/>
<evidence type="ECO:0000313" key="2">
    <source>
        <dbReference type="Proteomes" id="UP000246661"/>
    </source>
</evidence>
<reference evidence="2" key="1">
    <citation type="submission" date="2018-05" db="EMBL/GenBank/DDBJ databases">
        <authorList>
            <person name="Klenk H.-P."/>
            <person name="Huntemann M."/>
            <person name="Clum A."/>
            <person name="Pillay M."/>
            <person name="Palaniappan K."/>
            <person name="Varghese N."/>
            <person name="Mikhailova N."/>
            <person name="Stamatis D."/>
            <person name="Reddy T."/>
            <person name="Daum C."/>
            <person name="Shapiro N."/>
            <person name="Ivanova N."/>
            <person name="Kyrpides N."/>
            <person name="Woyke T."/>
        </authorList>
    </citation>
    <scope>NUCLEOTIDE SEQUENCE [LARGE SCALE GENOMIC DNA]</scope>
    <source>
        <strain evidence="2">DSM 45417</strain>
    </source>
</reference>
<dbReference type="AlphaFoldDB" id="A0A317QIK4"/>
<keyword evidence="2" id="KW-1185">Reference proteome</keyword>
<dbReference type="RefSeq" id="WP_110005904.1">
    <property type="nucleotide sequence ID" value="NZ_QGTX01000001.1"/>
</dbReference>
<dbReference type="Proteomes" id="UP000246661">
    <property type="component" value="Unassembled WGS sequence"/>
</dbReference>
<protein>
    <submittedName>
        <fullName evidence="1">Uncharacterized protein</fullName>
    </submittedName>
</protein>
<comment type="caution">
    <text evidence="1">The sequence shown here is derived from an EMBL/GenBank/DDBJ whole genome shotgun (WGS) entry which is preliminary data.</text>
</comment>
<proteinExistence type="predicted"/>
<dbReference type="EMBL" id="QGTX01000001">
    <property type="protein sequence ID" value="PWW23508.1"/>
    <property type="molecule type" value="Genomic_DNA"/>
</dbReference>